<keyword evidence="2" id="KW-0201">Cytochrome c-type biogenesis</keyword>
<evidence type="ECO:0000256" key="2">
    <source>
        <dbReference type="ARBA" id="ARBA00022748"/>
    </source>
</evidence>
<evidence type="ECO:0000256" key="1">
    <source>
        <dbReference type="ARBA" id="ARBA00004196"/>
    </source>
</evidence>
<dbReference type="Proteomes" id="UP000590740">
    <property type="component" value="Unassembled WGS sequence"/>
</dbReference>
<keyword evidence="8" id="KW-1185">Reference proteome</keyword>
<name>A0A7W7YEI2_9BACT</name>
<keyword evidence="7" id="KW-0413">Isomerase</keyword>
<evidence type="ECO:0000313" key="8">
    <source>
        <dbReference type="Proteomes" id="UP000590740"/>
    </source>
</evidence>
<dbReference type="GO" id="GO:0016853">
    <property type="term" value="F:isomerase activity"/>
    <property type="evidence" value="ECO:0007669"/>
    <property type="project" value="UniProtKB-KW"/>
</dbReference>
<dbReference type="Pfam" id="PF08534">
    <property type="entry name" value="Redoxin"/>
    <property type="match status" value="1"/>
</dbReference>
<keyword evidence="3" id="KW-1015">Disulfide bond</keyword>
<dbReference type="InterPro" id="IPR013766">
    <property type="entry name" value="Thioredoxin_domain"/>
</dbReference>
<accession>A0A7W7YEI2</accession>
<protein>
    <submittedName>
        <fullName evidence="7">Thiol-disulfide isomerase/thioredoxin</fullName>
    </submittedName>
</protein>
<dbReference type="RefSeq" id="WP_221306243.1">
    <property type="nucleotide sequence ID" value="NZ_JACHIG010000011.1"/>
</dbReference>
<proteinExistence type="predicted"/>
<dbReference type="GO" id="GO:0017004">
    <property type="term" value="P:cytochrome complex assembly"/>
    <property type="evidence" value="ECO:0007669"/>
    <property type="project" value="UniProtKB-KW"/>
</dbReference>
<reference evidence="7 8" key="1">
    <citation type="submission" date="2020-08" db="EMBL/GenBank/DDBJ databases">
        <title>Genomic Encyclopedia of Type Strains, Phase IV (KMG-IV): sequencing the most valuable type-strain genomes for metagenomic binning, comparative biology and taxonomic classification.</title>
        <authorList>
            <person name="Goeker M."/>
        </authorList>
    </citation>
    <scope>NUCLEOTIDE SEQUENCE [LARGE SCALE GENOMIC DNA]</scope>
    <source>
        <strain evidence="7 8">DSM 12252</strain>
    </source>
</reference>
<keyword evidence="5" id="KW-0732">Signal</keyword>
<keyword evidence="4" id="KW-0676">Redox-active center</keyword>
<dbReference type="SUPFAM" id="SSF52833">
    <property type="entry name" value="Thioredoxin-like"/>
    <property type="match status" value="1"/>
</dbReference>
<evidence type="ECO:0000256" key="5">
    <source>
        <dbReference type="SAM" id="SignalP"/>
    </source>
</evidence>
<dbReference type="GO" id="GO:0016491">
    <property type="term" value="F:oxidoreductase activity"/>
    <property type="evidence" value="ECO:0007669"/>
    <property type="project" value="InterPro"/>
</dbReference>
<dbReference type="Gene3D" id="3.40.30.10">
    <property type="entry name" value="Glutaredoxin"/>
    <property type="match status" value="1"/>
</dbReference>
<comment type="caution">
    <text evidence="7">The sequence shown here is derived from an EMBL/GenBank/DDBJ whole genome shotgun (WGS) entry which is preliminary data.</text>
</comment>
<dbReference type="AlphaFoldDB" id="A0A7W7YEI2"/>
<evidence type="ECO:0000256" key="4">
    <source>
        <dbReference type="ARBA" id="ARBA00023284"/>
    </source>
</evidence>
<sequence length="319" mass="34586">MKARHLLCLGVTTFVLAVTSSMRAADGDAEWQKVNEIVEGVKNPKEKPKTREEAIGMLKKGITEFDAAYAAALKAGPSNAARWDAALFEAMTGRVREVAGIPAPAKPAISLDDIVKAADAKAETKSQASLVSVMESAEAAEAPGGDLAAWTAKAEKHLKDFPDEKMNQMVEGKLKSIKASADLKTKPLELKFTAVDGREVDVSKLQGKVVLVDFWATWCGPCVAELPNVIKAYKELHAKGFEIVGISLDQDKAELEGFVKEKGMEWPQYFDGKGWQNEIASKYGIQSIPAMWLLNKKGMVVSTDARGHLEEAVTKLLAE</sequence>
<dbReference type="CDD" id="cd02966">
    <property type="entry name" value="TlpA_like_family"/>
    <property type="match status" value="1"/>
</dbReference>
<dbReference type="PROSITE" id="PS00194">
    <property type="entry name" value="THIOREDOXIN_1"/>
    <property type="match status" value="1"/>
</dbReference>
<feature type="chain" id="PRO_5031339276" evidence="5">
    <location>
        <begin position="25"/>
        <end position="319"/>
    </location>
</feature>
<dbReference type="InterPro" id="IPR017937">
    <property type="entry name" value="Thioredoxin_CS"/>
</dbReference>
<gene>
    <name evidence="7" type="ORF">HNQ65_004319</name>
</gene>
<feature type="domain" description="Thioredoxin" evidence="6">
    <location>
        <begin position="181"/>
        <end position="319"/>
    </location>
</feature>
<comment type="subcellular location">
    <subcellularLocation>
        <location evidence="1">Cell envelope</location>
    </subcellularLocation>
</comment>
<dbReference type="InterPro" id="IPR013740">
    <property type="entry name" value="Redoxin"/>
</dbReference>
<dbReference type="InterPro" id="IPR036249">
    <property type="entry name" value="Thioredoxin-like_sf"/>
</dbReference>
<dbReference type="GO" id="GO:0030313">
    <property type="term" value="C:cell envelope"/>
    <property type="evidence" value="ECO:0007669"/>
    <property type="project" value="UniProtKB-SubCell"/>
</dbReference>
<feature type="signal peptide" evidence="5">
    <location>
        <begin position="1"/>
        <end position="24"/>
    </location>
</feature>
<evidence type="ECO:0000259" key="6">
    <source>
        <dbReference type="PROSITE" id="PS51352"/>
    </source>
</evidence>
<organism evidence="7 8">
    <name type="scientific">Prosthecobacter vanneervenii</name>
    <dbReference type="NCBI Taxonomy" id="48466"/>
    <lineage>
        <taxon>Bacteria</taxon>
        <taxon>Pseudomonadati</taxon>
        <taxon>Verrucomicrobiota</taxon>
        <taxon>Verrucomicrobiia</taxon>
        <taxon>Verrucomicrobiales</taxon>
        <taxon>Verrucomicrobiaceae</taxon>
        <taxon>Prosthecobacter</taxon>
    </lineage>
</organism>
<dbReference type="PANTHER" id="PTHR42852:SF6">
    <property type="entry name" value="THIOL:DISULFIDE INTERCHANGE PROTEIN DSBE"/>
    <property type="match status" value="1"/>
</dbReference>
<evidence type="ECO:0000256" key="3">
    <source>
        <dbReference type="ARBA" id="ARBA00023157"/>
    </source>
</evidence>
<dbReference type="InterPro" id="IPR050553">
    <property type="entry name" value="Thioredoxin_ResA/DsbE_sf"/>
</dbReference>
<dbReference type="PROSITE" id="PS51352">
    <property type="entry name" value="THIOREDOXIN_2"/>
    <property type="match status" value="1"/>
</dbReference>
<dbReference type="PANTHER" id="PTHR42852">
    <property type="entry name" value="THIOL:DISULFIDE INTERCHANGE PROTEIN DSBE"/>
    <property type="match status" value="1"/>
</dbReference>
<evidence type="ECO:0000313" key="7">
    <source>
        <dbReference type="EMBL" id="MBB5034711.1"/>
    </source>
</evidence>
<dbReference type="EMBL" id="JACHIG010000011">
    <property type="protein sequence ID" value="MBB5034711.1"/>
    <property type="molecule type" value="Genomic_DNA"/>
</dbReference>